<dbReference type="EMBL" id="JAGZCC010000071">
    <property type="protein sequence ID" value="MBS5589002.1"/>
    <property type="molecule type" value="Genomic_DNA"/>
</dbReference>
<reference evidence="1" key="1">
    <citation type="submission" date="2021-02" db="EMBL/GenBank/DDBJ databases">
        <title>Infant gut strain persistence is associated with maternal origin, phylogeny, and functional potential including surface adhesion and iron acquisition.</title>
        <authorList>
            <person name="Lou Y.C."/>
        </authorList>
    </citation>
    <scope>NUCLEOTIDE SEQUENCE</scope>
    <source>
        <strain evidence="1">L3_108_000G1_dasL3_108_000G1_metabat.metabat.11</strain>
    </source>
</reference>
<organism evidence="1 2">
    <name type="scientific">Thomasclavelia spiroformis</name>
    <dbReference type="NCBI Taxonomy" id="29348"/>
    <lineage>
        <taxon>Bacteria</taxon>
        <taxon>Bacillati</taxon>
        <taxon>Bacillota</taxon>
        <taxon>Erysipelotrichia</taxon>
        <taxon>Erysipelotrichales</taxon>
        <taxon>Coprobacillaceae</taxon>
        <taxon>Thomasclavelia</taxon>
    </lineage>
</organism>
<evidence type="ECO:0000313" key="2">
    <source>
        <dbReference type="Proteomes" id="UP000751224"/>
    </source>
</evidence>
<dbReference type="RefSeq" id="WP_195644031.1">
    <property type="nucleotide sequence ID" value="NZ_JAGZCC010000071.1"/>
</dbReference>
<gene>
    <name evidence="1" type="ORF">KHX14_09390</name>
</gene>
<proteinExistence type="predicted"/>
<comment type="caution">
    <text evidence="1">The sequence shown here is derived from an EMBL/GenBank/DDBJ whole genome shotgun (WGS) entry which is preliminary data.</text>
</comment>
<name>A0A943ELP9_9FIRM</name>
<dbReference type="Proteomes" id="UP000751224">
    <property type="component" value="Unassembled WGS sequence"/>
</dbReference>
<protein>
    <submittedName>
        <fullName evidence="1">Uncharacterized protein</fullName>
    </submittedName>
</protein>
<accession>A0A943ELP9</accession>
<sequence length="212" mass="25072">MENIDERNDFYYDHRDIIHLTNQTELIINYPGGDRFGDLYAEPYTDISFHSFKLSGNNDLDDNLYLFLNDKYNEENKILDYLNEFSSNANFSIEEIIIRLTTMNVNIPYHILGQLSNEELQNIKVKEAIVNCVENIAFHKHFDACDQYQYGQYGGEDVAEWRLSQSLQFKEIWESLPDKVREYCNDELERAWLQIPNTKNILNGEVEFLQES</sequence>
<dbReference type="AlphaFoldDB" id="A0A943ELP9"/>
<evidence type="ECO:0000313" key="1">
    <source>
        <dbReference type="EMBL" id="MBS5589002.1"/>
    </source>
</evidence>